<dbReference type="Proteomes" id="UP000467132">
    <property type="component" value="Unassembled WGS sequence"/>
</dbReference>
<keyword evidence="5 11" id="KW-0812">Transmembrane</keyword>
<comment type="subcellular location">
    <subcellularLocation>
        <location evidence="2">Membrane</location>
        <topology evidence="2">Multi-pass membrane protein</topology>
    </subcellularLocation>
</comment>
<evidence type="ECO:0000313" key="14">
    <source>
        <dbReference type="Proteomes" id="UP000467132"/>
    </source>
</evidence>
<dbReference type="CDD" id="cd06163">
    <property type="entry name" value="S2P-M50_PDZ_RseP-like"/>
    <property type="match status" value="1"/>
</dbReference>
<evidence type="ECO:0000256" key="1">
    <source>
        <dbReference type="ARBA" id="ARBA00001947"/>
    </source>
</evidence>
<dbReference type="NCBIfam" id="TIGR00054">
    <property type="entry name" value="RIP metalloprotease RseP"/>
    <property type="match status" value="1"/>
</dbReference>
<sequence length="333" mass="36757">MTTAITAIIIFFIVVLVHEFGHFATAKLVGIKVQEFSIGMGPRITKFNKGETEYSLRILPIGGYVKMEGEDEKSDDERSFSNKSPISRILVLASGAIMNFLLALIIFFVISIVIGSPTTIIDKVTENGPADTVGIKSGDEIVSINNEKIENWQESKDIITNAEDEINITVLRDEKSLSFSLTPEKDENDNKLIGISSKTRPSFIGSIKYAFNNLIFIISLMFDFIKMALTGNVSTSDVAGPIGVVQLIGETTKYGFLSVLNLAAFININLGFFNLLPIPALDGSRILFILIELLRGKPLDPEKEGMIHFIGFALLMALMIFISYNDLSRLNIF</sequence>
<dbReference type="Pfam" id="PF02163">
    <property type="entry name" value="Peptidase_M50"/>
    <property type="match status" value="1"/>
</dbReference>
<evidence type="ECO:0000256" key="6">
    <source>
        <dbReference type="ARBA" id="ARBA00022801"/>
    </source>
</evidence>
<keyword evidence="6 11" id="KW-0378">Hydrolase</keyword>
<evidence type="ECO:0000256" key="11">
    <source>
        <dbReference type="RuleBase" id="RU362031"/>
    </source>
</evidence>
<feature type="domain" description="PDZ" evidence="12">
    <location>
        <begin position="120"/>
        <end position="174"/>
    </location>
</feature>
<dbReference type="Pfam" id="PF17820">
    <property type="entry name" value="PDZ_6"/>
    <property type="match status" value="1"/>
</dbReference>
<dbReference type="Gene3D" id="2.30.42.10">
    <property type="match status" value="1"/>
</dbReference>
<dbReference type="SMART" id="SM00228">
    <property type="entry name" value="PDZ"/>
    <property type="match status" value="1"/>
</dbReference>
<dbReference type="InterPro" id="IPR041489">
    <property type="entry name" value="PDZ_6"/>
</dbReference>
<keyword evidence="7 11" id="KW-0862">Zinc</keyword>
<dbReference type="GO" id="GO:0046872">
    <property type="term" value="F:metal ion binding"/>
    <property type="evidence" value="ECO:0007669"/>
    <property type="project" value="UniProtKB-KW"/>
</dbReference>
<comment type="similarity">
    <text evidence="3 11">Belongs to the peptidase M50B family.</text>
</comment>
<dbReference type="InterPro" id="IPR004387">
    <property type="entry name" value="Pept_M50_Zn"/>
</dbReference>
<dbReference type="GO" id="GO:0016020">
    <property type="term" value="C:membrane"/>
    <property type="evidence" value="ECO:0007669"/>
    <property type="project" value="UniProtKB-SubCell"/>
</dbReference>
<dbReference type="EC" id="3.4.24.-" evidence="11"/>
<evidence type="ECO:0000256" key="5">
    <source>
        <dbReference type="ARBA" id="ARBA00022692"/>
    </source>
</evidence>
<dbReference type="AlphaFoldDB" id="A0A845QZI8"/>
<dbReference type="GO" id="GO:0004222">
    <property type="term" value="F:metalloendopeptidase activity"/>
    <property type="evidence" value="ECO:0007669"/>
    <property type="project" value="InterPro"/>
</dbReference>
<keyword evidence="4 13" id="KW-0645">Protease</keyword>
<evidence type="ECO:0000256" key="4">
    <source>
        <dbReference type="ARBA" id="ARBA00022670"/>
    </source>
</evidence>
<evidence type="ECO:0000259" key="12">
    <source>
        <dbReference type="PROSITE" id="PS50106"/>
    </source>
</evidence>
<dbReference type="PROSITE" id="PS50106">
    <property type="entry name" value="PDZ"/>
    <property type="match status" value="1"/>
</dbReference>
<evidence type="ECO:0000256" key="8">
    <source>
        <dbReference type="ARBA" id="ARBA00022989"/>
    </source>
</evidence>
<dbReference type="OrthoDB" id="9782003at2"/>
<dbReference type="CDD" id="cd23081">
    <property type="entry name" value="cpPDZ_EcRseP-like"/>
    <property type="match status" value="1"/>
</dbReference>
<organism evidence="13 14">
    <name type="scientific">Senegalia massiliensis</name>
    <dbReference type="NCBI Taxonomy" id="1720316"/>
    <lineage>
        <taxon>Bacteria</taxon>
        <taxon>Bacillati</taxon>
        <taxon>Bacillota</taxon>
        <taxon>Clostridia</taxon>
        <taxon>Eubacteriales</taxon>
        <taxon>Clostridiaceae</taxon>
        <taxon>Senegalia</taxon>
    </lineage>
</organism>
<name>A0A845QZI8_9CLOT</name>
<keyword evidence="10 11" id="KW-0472">Membrane</keyword>
<keyword evidence="8 11" id="KW-1133">Transmembrane helix</keyword>
<feature type="transmembrane region" description="Helical" evidence="11">
    <location>
        <begin position="254"/>
        <end position="276"/>
    </location>
</feature>
<gene>
    <name evidence="13" type="primary">rseP</name>
    <name evidence="13" type="ORF">D3Z33_13625</name>
</gene>
<evidence type="ECO:0000256" key="7">
    <source>
        <dbReference type="ARBA" id="ARBA00022833"/>
    </source>
</evidence>
<proteinExistence type="inferred from homology"/>
<protein>
    <recommendedName>
        <fullName evidence="11">Zinc metalloprotease</fullName>
        <ecNumber evidence="11">3.4.24.-</ecNumber>
    </recommendedName>
</protein>
<dbReference type="InterPro" id="IPR001478">
    <property type="entry name" value="PDZ"/>
</dbReference>
<keyword evidence="9 11" id="KW-0482">Metalloprotease</keyword>
<dbReference type="InterPro" id="IPR008915">
    <property type="entry name" value="Peptidase_M50"/>
</dbReference>
<dbReference type="GO" id="GO:0006508">
    <property type="term" value="P:proteolysis"/>
    <property type="evidence" value="ECO:0007669"/>
    <property type="project" value="UniProtKB-KW"/>
</dbReference>
<dbReference type="SUPFAM" id="SSF50156">
    <property type="entry name" value="PDZ domain-like"/>
    <property type="match status" value="1"/>
</dbReference>
<dbReference type="PANTHER" id="PTHR42837">
    <property type="entry name" value="REGULATOR OF SIGMA-E PROTEASE RSEP"/>
    <property type="match status" value="1"/>
</dbReference>
<feature type="transmembrane region" description="Helical" evidence="11">
    <location>
        <begin position="89"/>
        <end position="114"/>
    </location>
</feature>
<feature type="transmembrane region" description="Helical" evidence="11">
    <location>
        <begin position="305"/>
        <end position="324"/>
    </location>
</feature>
<keyword evidence="11" id="KW-0479">Metal-binding</keyword>
<reference evidence="13 14" key="1">
    <citation type="submission" date="2018-08" db="EMBL/GenBank/DDBJ databases">
        <title>Murine metabolic-syndrome-specific gut microbial biobank.</title>
        <authorList>
            <person name="Liu C."/>
        </authorList>
    </citation>
    <scope>NUCLEOTIDE SEQUENCE [LARGE SCALE GENOMIC DNA]</scope>
    <source>
        <strain evidence="13 14">583</strain>
    </source>
</reference>
<evidence type="ECO:0000256" key="2">
    <source>
        <dbReference type="ARBA" id="ARBA00004141"/>
    </source>
</evidence>
<dbReference type="PANTHER" id="PTHR42837:SF2">
    <property type="entry name" value="MEMBRANE METALLOPROTEASE ARASP2, CHLOROPLASTIC-RELATED"/>
    <property type="match status" value="1"/>
</dbReference>
<evidence type="ECO:0000256" key="10">
    <source>
        <dbReference type="ARBA" id="ARBA00023136"/>
    </source>
</evidence>
<comment type="cofactor">
    <cofactor evidence="1 11">
        <name>Zn(2+)</name>
        <dbReference type="ChEBI" id="CHEBI:29105"/>
    </cofactor>
</comment>
<comment type="caution">
    <text evidence="13">The sequence shown here is derived from an EMBL/GenBank/DDBJ whole genome shotgun (WGS) entry which is preliminary data.</text>
</comment>
<dbReference type="EMBL" id="QXXA01000016">
    <property type="protein sequence ID" value="NBI07895.1"/>
    <property type="molecule type" value="Genomic_DNA"/>
</dbReference>
<evidence type="ECO:0000256" key="9">
    <source>
        <dbReference type="ARBA" id="ARBA00023049"/>
    </source>
</evidence>
<dbReference type="RefSeq" id="WP_160198360.1">
    <property type="nucleotide sequence ID" value="NZ_QXXA01000016.1"/>
</dbReference>
<dbReference type="InterPro" id="IPR036034">
    <property type="entry name" value="PDZ_sf"/>
</dbReference>
<accession>A0A845QZI8</accession>
<evidence type="ECO:0000313" key="13">
    <source>
        <dbReference type="EMBL" id="NBI07895.1"/>
    </source>
</evidence>
<evidence type="ECO:0000256" key="3">
    <source>
        <dbReference type="ARBA" id="ARBA00007931"/>
    </source>
</evidence>
<keyword evidence="14" id="KW-1185">Reference proteome</keyword>